<evidence type="ECO:0000256" key="5">
    <source>
        <dbReference type="ARBA" id="ARBA00023136"/>
    </source>
</evidence>
<dbReference type="EMBL" id="LSZO01000018">
    <property type="protein sequence ID" value="KXU39244.1"/>
    <property type="molecule type" value="Genomic_DNA"/>
</dbReference>
<sequence>MNTSPLSAQTRSSKLAWLALLLAALIAPLVVGFDRYLLHVGITICFNVALVASLWLIWTLGVISFAHAGFMGIGAYCSALLLTKTGLSLWYGIWLSVLICGLFAVLIGVPLMRTRAVYFFMASWAVGEVIKRTFAYFQDFFGGWNGLFDIKAPVLDLGFWQIDFASRTAYYYLALLAVTLCLWIIYRLNHSRTGLIYWAIHENELLAAHVGINVARHKVICFAIACALVGMIGALYAHYETYISPKNFDIWKSEFALVHLIVGGLSTLGGPVAGAIVLTIADELLRATGYLRTLIFGVVLIASVLLLPGGLESLPGRLRKLFKGKGV</sequence>
<evidence type="ECO:0008006" key="9">
    <source>
        <dbReference type="Google" id="ProtNLM"/>
    </source>
</evidence>
<proteinExistence type="predicted"/>
<evidence type="ECO:0000256" key="4">
    <source>
        <dbReference type="ARBA" id="ARBA00022989"/>
    </source>
</evidence>
<gene>
    <name evidence="7" type="ORF">AXE65_09190</name>
</gene>
<dbReference type="OrthoDB" id="9807115at2"/>
<evidence type="ECO:0000313" key="7">
    <source>
        <dbReference type="EMBL" id="KXU39244.1"/>
    </source>
</evidence>
<dbReference type="InterPro" id="IPR043428">
    <property type="entry name" value="LivM-like"/>
</dbReference>
<feature type="transmembrane region" description="Helical" evidence="6">
    <location>
        <begin position="293"/>
        <end position="311"/>
    </location>
</feature>
<feature type="transmembrane region" description="Helical" evidence="6">
    <location>
        <begin position="169"/>
        <end position="186"/>
    </location>
</feature>
<dbReference type="AlphaFoldDB" id="A0A139SXL6"/>
<name>A0A139SXL6_9GAMM</name>
<evidence type="ECO:0000256" key="3">
    <source>
        <dbReference type="ARBA" id="ARBA00022692"/>
    </source>
</evidence>
<organism evidence="7 8">
    <name type="scientific">Ventosimonas gracilis</name>
    <dbReference type="NCBI Taxonomy" id="1680762"/>
    <lineage>
        <taxon>Bacteria</taxon>
        <taxon>Pseudomonadati</taxon>
        <taxon>Pseudomonadota</taxon>
        <taxon>Gammaproteobacteria</taxon>
        <taxon>Pseudomonadales</taxon>
        <taxon>Ventosimonadaceae</taxon>
        <taxon>Ventosimonas</taxon>
    </lineage>
</organism>
<feature type="transmembrane region" description="Helical" evidence="6">
    <location>
        <begin position="219"/>
        <end position="237"/>
    </location>
</feature>
<dbReference type="Proteomes" id="UP000072660">
    <property type="component" value="Unassembled WGS sequence"/>
</dbReference>
<comment type="caution">
    <text evidence="7">The sequence shown here is derived from an EMBL/GenBank/DDBJ whole genome shotgun (WGS) entry which is preliminary data.</text>
</comment>
<keyword evidence="4 6" id="KW-1133">Transmembrane helix</keyword>
<dbReference type="Pfam" id="PF02653">
    <property type="entry name" value="BPD_transp_2"/>
    <property type="match status" value="1"/>
</dbReference>
<feature type="transmembrane region" description="Helical" evidence="6">
    <location>
        <begin position="89"/>
        <end position="109"/>
    </location>
</feature>
<keyword evidence="3 6" id="KW-0812">Transmembrane</keyword>
<evidence type="ECO:0000313" key="8">
    <source>
        <dbReference type="Proteomes" id="UP000072660"/>
    </source>
</evidence>
<feature type="transmembrane region" description="Helical" evidence="6">
    <location>
        <begin position="65"/>
        <end position="83"/>
    </location>
</feature>
<keyword evidence="5 6" id="KW-0472">Membrane</keyword>
<reference evidence="7 8" key="1">
    <citation type="submission" date="2016-02" db="EMBL/GenBank/DDBJ databases">
        <authorList>
            <person name="Wen L."/>
            <person name="He K."/>
            <person name="Yang H."/>
        </authorList>
    </citation>
    <scope>NUCLEOTIDE SEQUENCE [LARGE SCALE GENOMIC DNA]</scope>
    <source>
        <strain evidence="7 8">CV58</strain>
    </source>
</reference>
<evidence type="ECO:0000256" key="6">
    <source>
        <dbReference type="SAM" id="Phobius"/>
    </source>
</evidence>
<feature type="transmembrane region" description="Helical" evidence="6">
    <location>
        <begin position="257"/>
        <end position="281"/>
    </location>
</feature>
<comment type="subcellular location">
    <subcellularLocation>
        <location evidence="1">Cell inner membrane</location>
        <topology evidence="1">Multi-pass membrane protein</topology>
    </subcellularLocation>
</comment>
<keyword evidence="8" id="KW-1185">Reference proteome</keyword>
<protein>
    <recommendedName>
        <fullName evidence="9">Branched-chain amino acid ABC transporter permease</fullName>
    </recommendedName>
</protein>
<dbReference type="CDD" id="cd06581">
    <property type="entry name" value="TM_PBP1_LivM_like"/>
    <property type="match status" value="1"/>
</dbReference>
<dbReference type="InterPro" id="IPR001851">
    <property type="entry name" value="ABC_transp_permease"/>
</dbReference>
<dbReference type="GO" id="GO:0005886">
    <property type="term" value="C:plasma membrane"/>
    <property type="evidence" value="ECO:0007669"/>
    <property type="project" value="UniProtKB-SubCell"/>
</dbReference>
<keyword evidence="2" id="KW-1003">Cell membrane</keyword>
<feature type="transmembrane region" description="Helical" evidence="6">
    <location>
        <begin position="12"/>
        <end position="30"/>
    </location>
</feature>
<accession>A0A139SXL6</accession>
<dbReference type="GO" id="GO:0015658">
    <property type="term" value="F:branched-chain amino acid transmembrane transporter activity"/>
    <property type="evidence" value="ECO:0007669"/>
    <property type="project" value="InterPro"/>
</dbReference>
<dbReference type="PANTHER" id="PTHR30482:SF10">
    <property type="entry name" value="HIGH-AFFINITY BRANCHED-CHAIN AMINO ACID TRANSPORT PROTEIN BRAE"/>
    <property type="match status" value="1"/>
</dbReference>
<evidence type="ECO:0000256" key="1">
    <source>
        <dbReference type="ARBA" id="ARBA00004429"/>
    </source>
</evidence>
<evidence type="ECO:0000256" key="2">
    <source>
        <dbReference type="ARBA" id="ARBA00022475"/>
    </source>
</evidence>
<dbReference type="RefSeq" id="WP_068386821.1">
    <property type="nucleotide sequence ID" value="NZ_LSZO01000018.1"/>
</dbReference>
<dbReference type="PANTHER" id="PTHR30482">
    <property type="entry name" value="HIGH-AFFINITY BRANCHED-CHAIN AMINO ACID TRANSPORT SYSTEM PERMEASE"/>
    <property type="match status" value="1"/>
</dbReference>
<feature type="transmembrane region" description="Helical" evidence="6">
    <location>
        <begin position="36"/>
        <end position="58"/>
    </location>
</feature>